<dbReference type="SUPFAM" id="SSF50475">
    <property type="entry name" value="FMN-binding split barrel"/>
    <property type="match status" value="1"/>
</dbReference>
<protein>
    <submittedName>
        <fullName evidence="2">Pyridoxamine 5'-phosphate oxidase family protein</fullName>
    </submittedName>
</protein>
<gene>
    <name evidence="2" type="ORF">ACFQL7_12335</name>
</gene>
<organism evidence="2 3">
    <name type="scientific">Halocatena marina</name>
    <dbReference type="NCBI Taxonomy" id="2934937"/>
    <lineage>
        <taxon>Archaea</taxon>
        <taxon>Methanobacteriati</taxon>
        <taxon>Methanobacteriota</taxon>
        <taxon>Stenosarchaea group</taxon>
        <taxon>Halobacteria</taxon>
        <taxon>Halobacteriales</taxon>
        <taxon>Natronomonadaceae</taxon>
        <taxon>Halocatena</taxon>
    </lineage>
</organism>
<dbReference type="PANTHER" id="PTHR42815">
    <property type="entry name" value="FAD-BINDING, PUTATIVE (AFU_ORTHOLOGUE AFUA_6G07600)-RELATED"/>
    <property type="match status" value="1"/>
</dbReference>
<dbReference type="InterPro" id="IPR011576">
    <property type="entry name" value="Pyridox_Oxase_N"/>
</dbReference>
<proteinExistence type="predicted"/>
<evidence type="ECO:0000313" key="3">
    <source>
        <dbReference type="Proteomes" id="UP001596417"/>
    </source>
</evidence>
<sequence length="209" mass="24106">MAENPFEYDTNEGPFEFNRHMTDDLPGSAGEHDLQELFETRERAKRFYEEAMNDSLTDRMQRFIRERIMFFLSTADANGETDCSPRFGPEGFVSVLDDNRLCYPEYRGNGVQASLGNMIENPHASFLFIDWWETTVGCHVNGRVELRDSIDGLTDPAGVDHRKVWVELHVEEAYIHCAKHVPKLSIEEFDPPWGTDDRDAKRAGYFSTE</sequence>
<comment type="caution">
    <text evidence="2">The sequence shown here is derived from an EMBL/GenBank/DDBJ whole genome shotgun (WGS) entry which is preliminary data.</text>
</comment>
<feature type="domain" description="Pyridoxamine 5'-phosphate oxidase N-terminal" evidence="1">
    <location>
        <begin position="56"/>
        <end position="174"/>
    </location>
</feature>
<dbReference type="RefSeq" id="WP_264556039.1">
    <property type="nucleotide sequence ID" value="NZ_CP109979.1"/>
</dbReference>
<dbReference type="EMBL" id="JBHTAX010000001">
    <property type="protein sequence ID" value="MFC7190555.1"/>
    <property type="molecule type" value="Genomic_DNA"/>
</dbReference>
<dbReference type="GeneID" id="76200178"/>
<dbReference type="InterPro" id="IPR012349">
    <property type="entry name" value="Split_barrel_FMN-bd"/>
</dbReference>
<name>A0ABD5YSP9_9EURY</name>
<dbReference type="Gene3D" id="2.30.110.10">
    <property type="entry name" value="Electron Transport, Fmn-binding Protein, Chain A"/>
    <property type="match status" value="1"/>
</dbReference>
<reference evidence="2 3" key="1">
    <citation type="journal article" date="2019" name="Int. J. Syst. Evol. Microbiol.">
        <title>The Global Catalogue of Microorganisms (GCM) 10K type strain sequencing project: providing services to taxonomists for standard genome sequencing and annotation.</title>
        <authorList>
            <consortium name="The Broad Institute Genomics Platform"/>
            <consortium name="The Broad Institute Genome Sequencing Center for Infectious Disease"/>
            <person name="Wu L."/>
            <person name="Ma J."/>
        </authorList>
    </citation>
    <scope>NUCLEOTIDE SEQUENCE [LARGE SCALE GENOMIC DNA]</scope>
    <source>
        <strain evidence="2 3">RDMS1</strain>
    </source>
</reference>
<dbReference type="Pfam" id="PF01243">
    <property type="entry name" value="PNPOx_N"/>
    <property type="match status" value="1"/>
</dbReference>
<dbReference type="Proteomes" id="UP001596417">
    <property type="component" value="Unassembled WGS sequence"/>
</dbReference>
<accession>A0ABD5YSP9</accession>
<dbReference type="PANTHER" id="PTHR42815:SF2">
    <property type="entry name" value="FAD-BINDING, PUTATIVE (AFU_ORTHOLOGUE AFUA_6G07600)-RELATED"/>
    <property type="match status" value="1"/>
</dbReference>
<evidence type="ECO:0000259" key="1">
    <source>
        <dbReference type="Pfam" id="PF01243"/>
    </source>
</evidence>
<dbReference type="AlphaFoldDB" id="A0ABD5YSP9"/>
<keyword evidence="3" id="KW-1185">Reference proteome</keyword>
<evidence type="ECO:0000313" key="2">
    <source>
        <dbReference type="EMBL" id="MFC7190555.1"/>
    </source>
</evidence>